<evidence type="ECO:0000313" key="3">
    <source>
        <dbReference type="Proteomes" id="UP000053937"/>
    </source>
</evidence>
<gene>
    <name evidence="2" type="ORF">ASB62_00885</name>
</gene>
<accession>A0A101JTR9</accession>
<sequence>MPRGPRLDAPGTLHHVIITGIEHGSIVRDDTDRTEFVNRMGLLAKGSCTSIYAFALMTNEANILLKSGPDGLSAYMRKLLSGYAPYFNRRHQRVGHLFLNRYKSIVCEEESYFDKLVAYIHLKPLRTGLVESLERLASYPWSGHAVLTNKVRYEWMDRDYVLRFFGGKESLARKAYFAFLEEERKTDREQELSGGGMVRSQGGWSNVKSMRKNGAKARSDERILGSDRFVRDVLKEAAGPNDVLPLAERVFLLSEAIEQACEAAGVTPIFLRSGSRSGALPSLRRKIARMAAFELGISFAETARQLGVTTSAVSNMLKRELRK</sequence>
<dbReference type="InterPro" id="IPR002686">
    <property type="entry name" value="Transposase_17"/>
</dbReference>
<dbReference type="PANTHER" id="PTHR34322:SF2">
    <property type="entry name" value="TRANSPOSASE IS200-LIKE DOMAIN-CONTAINING PROTEIN"/>
    <property type="match status" value="1"/>
</dbReference>
<dbReference type="Proteomes" id="UP000053937">
    <property type="component" value="Unassembled WGS sequence"/>
</dbReference>
<dbReference type="GO" id="GO:0003677">
    <property type="term" value="F:DNA binding"/>
    <property type="evidence" value="ECO:0007669"/>
    <property type="project" value="InterPro"/>
</dbReference>
<dbReference type="RefSeq" id="WP_059138209.1">
    <property type="nucleotide sequence ID" value="NZ_LMBR01000008.1"/>
</dbReference>
<dbReference type="EMBL" id="LMBR01000008">
    <property type="protein sequence ID" value="KUL32953.1"/>
    <property type="molecule type" value="Genomic_DNA"/>
</dbReference>
<feature type="domain" description="Transposase IS200-like" evidence="1">
    <location>
        <begin position="9"/>
        <end position="123"/>
    </location>
</feature>
<dbReference type="OrthoDB" id="9788881at2"/>
<dbReference type="GO" id="GO:0006313">
    <property type="term" value="P:DNA transposition"/>
    <property type="evidence" value="ECO:0007669"/>
    <property type="project" value="InterPro"/>
</dbReference>
<dbReference type="AlphaFoldDB" id="A0A101JTR9"/>
<dbReference type="PANTHER" id="PTHR34322">
    <property type="entry name" value="TRANSPOSASE, Y1_TNP DOMAIN-CONTAINING"/>
    <property type="match status" value="1"/>
</dbReference>
<dbReference type="Gene3D" id="3.30.70.1290">
    <property type="entry name" value="Transposase IS200-like"/>
    <property type="match status" value="1"/>
</dbReference>
<evidence type="ECO:0000259" key="1">
    <source>
        <dbReference type="SMART" id="SM01321"/>
    </source>
</evidence>
<evidence type="ECO:0000313" key="2">
    <source>
        <dbReference type="EMBL" id="KUL32953.1"/>
    </source>
</evidence>
<organism evidence="2 3">
    <name type="scientific">Chlorobium limicola</name>
    <dbReference type="NCBI Taxonomy" id="1092"/>
    <lineage>
        <taxon>Bacteria</taxon>
        <taxon>Pseudomonadati</taxon>
        <taxon>Chlorobiota</taxon>
        <taxon>Chlorobiia</taxon>
        <taxon>Chlorobiales</taxon>
        <taxon>Chlorobiaceae</taxon>
        <taxon>Chlorobium/Pelodictyon group</taxon>
        <taxon>Chlorobium</taxon>
    </lineage>
</organism>
<dbReference type="InterPro" id="IPR036515">
    <property type="entry name" value="Transposase_17_sf"/>
</dbReference>
<proteinExistence type="predicted"/>
<comment type="caution">
    <text evidence="2">The sequence shown here is derived from an EMBL/GenBank/DDBJ whole genome shotgun (WGS) entry which is preliminary data.</text>
</comment>
<dbReference type="SUPFAM" id="SSF143422">
    <property type="entry name" value="Transposase IS200-like"/>
    <property type="match status" value="1"/>
</dbReference>
<reference evidence="2 3" key="1">
    <citation type="submission" date="2015-10" db="EMBL/GenBank/DDBJ databases">
        <title>Draft Genome Sequence of Chlorobium limicola strain Frasassi Growing under Artificial Lighting in the Frasassi Cave System.</title>
        <authorList>
            <person name="Mansor M."/>
            <person name="Macalady J."/>
        </authorList>
    </citation>
    <scope>NUCLEOTIDE SEQUENCE [LARGE SCALE GENOMIC DNA]</scope>
    <source>
        <strain evidence="2 3">Frasassi</strain>
    </source>
</reference>
<dbReference type="GO" id="GO:0004803">
    <property type="term" value="F:transposase activity"/>
    <property type="evidence" value="ECO:0007669"/>
    <property type="project" value="InterPro"/>
</dbReference>
<protein>
    <recommendedName>
        <fullName evidence="1">Transposase IS200-like domain-containing protein</fullName>
    </recommendedName>
</protein>
<keyword evidence="3" id="KW-1185">Reference proteome</keyword>
<name>A0A101JTR9_CHLLI</name>
<dbReference type="SMART" id="SM01321">
    <property type="entry name" value="Y1_Tnp"/>
    <property type="match status" value="1"/>
</dbReference>